<dbReference type="EMBL" id="JH597989">
    <property type="status" value="NOT_ANNOTATED_CDS"/>
    <property type="molecule type" value="Genomic_DNA"/>
</dbReference>
<dbReference type="EnsemblProtists" id="HpaT802619">
    <property type="protein sequence ID" value="HpaP802619"/>
    <property type="gene ID" value="HpaG802619"/>
</dbReference>
<feature type="chain" id="PRO_5004048550" description="RxLR effector candidate protein" evidence="1">
    <location>
        <begin position="26"/>
        <end position="68"/>
    </location>
</feature>
<dbReference type="HOGENOM" id="CLU_2799407_0_0_1"/>
<protein>
    <recommendedName>
        <fullName evidence="4">RxLR effector candidate protein</fullName>
    </recommendedName>
</protein>
<accession>M4B8L2</accession>
<organism evidence="2 3">
    <name type="scientific">Hyaloperonospora arabidopsidis (strain Emoy2)</name>
    <name type="common">Downy mildew agent</name>
    <name type="synonym">Peronospora arabidopsidis</name>
    <dbReference type="NCBI Taxonomy" id="559515"/>
    <lineage>
        <taxon>Eukaryota</taxon>
        <taxon>Sar</taxon>
        <taxon>Stramenopiles</taxon>
        <taxon>Oomycota</taxon>
        <taxon>Peronosporomycetes</taxon>
        <taxon>Peronosporales</taxon>
        <taxon>Peronosporaceae</taxon>
        <taxon>Hyaloperonospora</taxon>
    </lineage>
</organism>
<dbReference type="Proteomes" id="UP000011713">
    <property type="component" value="Unassembled WGS sequence"/>
</dbReference>
<evidence type="ECO:0008006" key="4">
    <source>
        <dbReference type="Google" id="ProtNLM"/>
    </source>
</evidence>
<feature type="signal peptide" evidence="1">
    <location>
        <begin position="1"/>
        <end position="25"/>
    </location>
</feature>
<evidence type="ECO:0000256" key="1">
    <source>
        <dbReference type="SAM" id="SignalP"/>
    </source>
</evidence>
<dbReference type="VEuPathDB" id="FungiDB:HpaG802619"/>
<dbReference type="InParanoid" id="M4B8L2"/>
<reference evidence="3" key="1">
    <citation type="journal article" date="2010" name="Science">
        <title>Signatures of adaptation to obligate biotrophy in the Hyaloperonospora arabidopsidis genome.</title>
        <authorList>
            <person name="Baxter L."/>
            <person name="Tripathy S."/>
            <person name="Ishaque N."/>
            <person name="Boot N."/>
            <person name="Cabral A."/>
            <person name="Kemen E."/>
            <person name="Thines M."/>
            <person name="Ah-Fong A."/>
            <person name="Anderson R."/>
            <person name="Badejoko W."/>
            <person name="Bittner-Eddy P."/>
            <person name="Boore J.L."/>
            <person name="Chibucos M.C."/>
            <person name="Coates M."/>
            <person name="Dehal P."/>
            <person name="Delehaunty K."/>
            <person name="Dong S."/>
            <person name="Downton P."/>
            <person name="Dumas B."/>
            <person name="Fabro G."/>
            <person name="Fronick C."/>
            <person name="Fuerstenberg S.I."/>
            <person name="Fulton L."/>
            <person name="Gaulin E."/>
            <person name="Govers F."/>
            <person name="Hughes L."/>
            <person name="Humphray S."/>
            <person name="Jiang R.H."/>
            <person name="Judelson H."/>
            <person name="Kamoun S."/>
            <person name="Kyung K."/>
            <person name="Meijer H."/>
            <person name="Minx P."/>
            <person name="Morris P."/>
            <person name="Nelson J."/>
            <person name="Phuntumart V."/>
            <person name="Qutob D."/>
            <person name="Rehmany A."/>
            <person name="Rougon-Cardoso A."/>
            <person name="Ryden P."/>
            <person name="Torto-Alalibo T."/>
            <person name="Studholme D."/>
            <person name="Wang Y."/>
            <person name="Win J."/>
            <person name="Wood J."/>
            <person name="Clifton S.W."/>
            <person name="Rogers J."/>
            <person name="Van den Ackerveken G."/>
            <person name="Jones J.D."/>
            <person name="McDowell J.M."/>
            <person name="Beynon J."/>
            <person name="Tyler B.M."/>
        </authorList>
    </citation>
    <scope>NUCLEOTIDE SEQUENCE [LARGE SCALE GENOMIC DNA]</scope>
    <source>
        <strain evidence="3">Emoy2</strain>
    </source>
</reference>
<reference evidence="2" key="2">
    <citation type="submission" date="2015-06" db="UniProtKB">
        <authorList>
            <consortium name="EnsemblProtists"/>
        </authorList>
    </citation>
    <scope>IDENTIFICATION</scope>
    <source>
        <strain evidence="2">Emoy2</strain>
    </source>
</reference>
<evidence type="ECO:0000313" key="3">
    <source>
        <dbReference type="Proteomes" id="UP000011713"/>
    </source>
</evidence>
<keyword evidence="1" id="KW-0732">Signal</keyword>
<evidence type="ECO:0000313" key="2">
    <source>
        <dbReference type="EnsemblProtists" id="HpaP802619"/>
    </source>
</evidence>
<sequence length="68" mass="7612">MDPACWHTSLLVVNAVLICLAYRQAQHVAVATAPVLPHWRQGSHTTEKHTGWTKSLNKVGIHIYIVIE</sequence>
<name>M4B8L2_HYAAE</name>
<keyword evidence="3" id="KW-1185">Reference proteome</keyword>
<dbReference type="AlphaFoldDB" id="M4B8L2"/>
<proteinExistence type="predicted"/>